<dbReference type="AlphaFoldDB" id="A0A4U5LWT8"/>
<dbReference type="Pfam" id="PF18017">
    <property type="entry name" value="SAM_4"/>
    <property type="match status" value="1"/>
</dbReference>
<name>A0A4U5LWT8_STECR</name>
<keyword evidence="2" id="KW-1185">Reference proteome</keyword>
<dbReference type="InterPro" id="IPR013761">
    <property type="entry name" value="SAM/pointed_sf"/>
</dbReference>
<evidence type="ECO:0000313" key="1">
    <source>
        <dbReference type="EMBL" id="TKR60678.1"/>
    </source>
</evidence>
<organism evidence="1 2">
    <name type="scientific">Steinernema carpocapsae</name>
    <name type="common">Entomopathogenic nematode</name>
    <dbReference type="NCBI Taxonomy" id="34508"/>
    <lineage>
        <taxon>Eukaryota</taxon>
        <taxon>Metazoa</taxon>
        <taxon>Ecdysozoa</taxon>
        <taxon>Nematoda</taxon>
        <taxon>Chromadorea</taxon>
        <taxon>Rhabditida</taxon>
        <taxon>Tylenchina</taxon>
        <taxon>Panagrolaimomorpha</taxon>
        <taxon>Strongyloidoidea</taxon>
        <taxon>Steinernematidae</taxon>
        <taxon>Steinernema</taxon>
    </lineage>
</organism>
<proteinExistence type="predicted"/>
<dbReference type="Proteomes" id="UP000298663">
    <property type="component" value="Unassembled WGS sequence"/>
</dbReference>
<evidence type="ECO:0000313" key="2">
    <source>
        <dbReference type="Proteomes" id="UP000298663"/>
    </source>
</evidence>
<reference evidence="1 2" key="1">
    <citation type="journal article" date="2015" name="Genome Biol.">
        <title>Comparative genomics of Steinernema reveals deeply conserved gene regulatory networks.</title>
        <authorList>
            <person name="Dillman A.R."/>
            <person name="Macchietto M."/>
            <person name="Porter C.F."/>
            <person name="Rogers A."/>
            <person name="Williams B."/>
            <person name="Antoshechkin I."/>
            <person name="Lee M.M."/>
            <person name="Goodwin Z."/>
            <person name="Lu X."/>
            <person name="Lewis E.E."/>
            <person name="Goodrich-Blair H."/>
            <person name="Stock S.P."/>
            <person name="Adams B.J."/>
            <person name="Sternberg P.W."/>
            <person name="Mortazavi A."/>
        </authorList>
    </citation>
    <scope>NUCLEOTIDE SEQUENCE [LARGE SCALE GENOMIC DNA]</scope>
    <source>
        <strain evidence="1 2">ALL</strain>
    </source>
</reference>
<protein>
    <recommendedName>
        <fullName evidence="3">SAM domain-containing protein</fullName>
    </recommendedName>
</protein>
<sequence length="124" mass="13747">MASIGQWQNFFESCGIPSESCAKFARTFHSQRIQPDMIGEIDRETFAALGVTMIGDQVGIFFSSPSPVTPRNAAVTFRISLLLDANLRRPAECNSPPIVMTSTTFAFPKEKRRRPGRSFEGTKS</sequence>
<dbReference type="OrthoDB" id="10067653at2759"/>
<accession>A0A4U5LWT8</accession>
<dbReference type="PANTHER" id="PTHR21359">
    <property type="entry name" value="DUF5577 DOMAIN-CONTAINING PROTEIN"/>
    <property type="match status" value="1"/>
</dbReference>
<comment type="caution">
    <text evidence="1">The sequence shown here is derived from an EMBL/GenBank/DDBJ whole genome shotgun (WGS) entry which is preliminary data.</text>
</comment>
<reference evidence="1 2" key="2">
    <citation type="journal article" date="2019" name="G3 (Bethesda)">
        <title>Hybrid Assembly of the Genome of the Entomopathogenic Nematode Steinernema carpocapsae Identifies the X-Chromosome.</title>
        <authorList>
            <person name="Serra L."/>
            <person name="Macchietto M."/>
            <person name="Macias-Munoz A."/>
            <person name="McGill C.J."/>
            <person name="Rodriguez I.M."/>
            <person name="Rodriguez B."/>
            <person name="Murad R."/>
            <person name="Mortazavi A."/>
        </authorList>
    </citation>
    <scope>NUCLEOTIDE SEQUENCE [LARGE SCALE GENOMIC DNA]</scope>
    <source>
        <strain evidence="1 2">ALL</strain>
    </source>
</reference>
<dbReference type="Gene3D" id="1.10.150.50">
    <property type="entry name" value="Transcription Factor, Ets-1"/>
    <property type="match status" value="1"/>
</dbReference>
<dbReference type="EMBL" id="AZBU02000011">
    <property type="protein sequence ID" value="TKR60678.1"/>
    <property type="molecule type" value="Genomic_DNA"/>
</dbReference>
<dbReference type="PANTHER" id="PTHR21359:SF1">
    <property type="entry name" value="DUF5577 DOMAIN-CONTAINING PROTEIN"/>
    <property type="match status" value="1"/>
</dbReference>
<dbReference type="GO" id="GO:0005634">
    <property type="term" value="C:nucleus"/>
    <property type="evidence" value="ECO:0007669"/>
    <property type="project" value="TreeGrafter"/>
</dbReference>
<gene>
    <name evidence="1" type="ORF">L596_027890</name>
</gene>
<evidence type="ECO:0008006" key="3">
    <source>
        <dbReference type="Google" id="ProtNLM"/>
    </source>
</evidence>
<dbReference type="InterPro" id="IPR039161">
    <property type="entry name" value="C19orf47-like"/>
</dbReference>